<dbReference type="Pfam" id="PF09594">
    <property type="entry name" value="GT87"/>
    <property type="match status" value="1"/>
</dbReference>
<dbReference type="GO" id="GO:0016758">
    <property type="term" value="F:hexosyltransferase activity"/>
    <property type="evidence" value="ECO:0007669"/>
    <property type="project" value="InterPro"/>
</dbReference>
<dbReference type="EMBL" id="CP001802">
    <property type="protein sequence ID" value="ACY19710.1"/>
    <property type="molecule type" value="Genomic_DNA"/>
</dbReference>
<organism evidence="10 11">
    <name type="scientific">Gordonia bronchialis (strain ATCC 25592 / DSM 43247 / BCRC 13721 / JCM 3198 / KCTC 3076 / NBRC 16047 / NCTC 10667)</name>
    <name type="common">Rhodococcus bronchialis</name>
    <dbReference type="NCBI Taxonomy" id="526226"/>
    <lineage>
        <taxon>Bacteria</taxon>
        <taxon>Bacillati</taxon>
        <taxon>Actinomycetota</taxon>
        <taxon>Actinomycetes</taxon>
        <taxon>Mycobacteriales</taxon>
        <taxon>Gordoniaceae</taxon>
        <taxon>Gordonia</taxon>
    </lineage>
</organism>
<dbReference type="PANTHER" id="PTHR33908">
    <property type="entry name" value="MANNOSYLTRANSFERASE YKCB-RELATED"/>
    <property type="match status" value="1"/>
</dbReference>
<feature type="transmembrane region" description="Helical" evidence="9">
    <location>
        <begin position="272"/>
        <end position="295"/>
    </location>
</feature>
<evidence type="ECO:0000256" key="6">
    <source>
        <dbReference type="ARBA" id="ARBA00022989"/>
    </source>
</evidence>
<keyword evidence="2" id="KW-1003">Cell membrane</keyword>
<keyword evidence="5 9" id="KW-0812">Transmembrane</keyword>
<reference evidence="10 11" key="2">
    <citation type="journal article" date="2010" name="Stand. Genomic Sci.">
        <title>Complete genome sequence of Gordonia bronchialis type strain (3410).</title>
        <authorList>
            <person name="Ivanova N."/>
            <person name="Sikorski J."/>
            <person name="Jando M."/>
            <person name="Lapidus A."/>
            <person name="Nolan M."/>
            <person name="Lucas S."/>
            <person name="Del Rio T.G."/>
            <person name="Tice H."/>
            <person name="Copeland A."/>
            <person name="Cheng J.F."/>
            <person name="Chen F."/>
            <person name="Bruce D."/>
            <person name="Goodwin L."/>
            <person name="Pitluck S."/>
            <person name="Mavromatis K."/>
            <person name="Ovchinnikova G."/>
            <person name="Pati A."/>
            <person name="Chen A."/>
            <person name="Palaniappan K."/>
            <person name="Land M."/>
            <person name="Hauser L."/>
            <person name="Chang Y.J."/>
            <person name="Jeffries C.D."/>
            <person name="Chain P."/>
            <person name="Saunders E."/>
            <person name="Han C."/>
            <person name="Detter J.C."/>
            <person name="Brettin T."/>
            <person name="Rohde M."/>
            <person name="Goker M."/>
            <person name="Bristow J."/>
            <person name="Eisen J.A."/>
            <person name="Markowitz V."/>
            <person name="Hugenholtz P."/>
            <person name="Klenk H.P."/>
            <person name="Kyrpides N.C."/>
        </authorList>
    </citation>
    <scope>NUCLEOTIDE SEQUENCE [LARGE SCALE GENOMIC DNA]</scope>
    <source>
        <strain evidence="11">ATCC 25592 / DSM 43247 / BCRC 13721 / JCM 3198 / KCTC 3076 / NBRC 16047 / NCTC 10667</strain>
    </source>
</reference>
<keyword evidence="6 9" id="KW-1133">Transmembrane helix</keyword>
<dbReference type="HOGENOM" id="CLU_529775_0_0_11"/>
<dbReference type="GO" id="GO:0009103">
    <property type="term" value="P:lipopolysaccharide biosynthetic process"/>
    <property type="evidence" value="ECO:0007669"/>
    <property type="project" value="UniProtKB-ARBA"/>
</dbReference>
<reference evidence="11" key="1">
    <citation type="submission" date="2009-10" db="EMBL/GenBank/DDBJ databases">
        <title>The complete chromosome of Gordonia bronchialis DSM 43247.</title>
        <authorList>
            <consortium name="US DOE Joint Genome Institute (JGI-PGF)"/>
            <person name="Lucas S."/>
            <person name="Copeland A."/>
            <person name="Lapidus A."/>
            <person name="Glavina del Rio T."/>
            <person name="Dalin E."/>
            <person name="Tice H."/>
            <person name="Bruce D."/>
            <person name="Goodwin L."/>
            <person name="Pitluck S."/>
            <person name="Kyrpides N."/>
            <person name="Mavromatis K."/>
            <person name="Ivanova N."/>
            <person name="Ovchinnikova G."/>
            <person name="Saunders E."/>
            <person name="Brettin T."/>
            <person name="Detter J.C."/>
            <person name="Han C."/>
            <person name="Larimer F."/>
            <person name="Land M."/>
            <person name="Hauser L."/>
            <person name="Markowitz V."/>
            <person name="Cheng J.-F."/>
            <person name="Hugenholtz P."/>
            <person name="Woyke T."/>
            <person name="Wu D."/>
            <person name="Jando M."/>
            <person name="Schneider S."/>
            <person name="Goeker M."/>
            <person name="Klenk H.-P."/>
            <person name="Eisen J.A."/>
        </authorList>
    </citation>
    <scope>NUCLEOTIDE SEQUENCE [LARGE SCALE GENOMIC DNA]</scope>
    <source>
        <strain evidence="11">ATCC 25592 / DSM 43247 / BCRC 13721 / JCM 3198 / KCTC 3076 / NBRC 16047 / NCTC 10667</strain>
    </source>
</reference>
<feature type="transmembrane region" description="Helical" evidence="9">
    <location>
        <begin position="20"/>
        <end position="40"/>
    </location>
</feature>
<dbReference type="AlphaFoldDB" id="D0LD90"/>
<feature type="transmembrane region" description="Helical" evidence="9">
    <location>
        <begin position="135"/>
        <end position="167"/>
    </location>
</feature>
<dbReference type="PANTHER" id="PTHR33908:SF11">
    <property type="entry name" value="MEMBRANE PROTEIN"/>
    <property type="match status" value="1"/>
</dbReference>
<evidence type="ECO:0000256" key="8">
    <source>
        <dbReference type="ARBA" id="ARBA00024033"/>
    </source>
</evidence>
<dbReference type="Proteomes" id="UP000001219">
    <property type="component" value="Chromosome"/>
</dbReference>
<feature type="transmembrane region" description="Helical" evidence="9">
    <location>
        <begin position="173"/>
        <end position="202"/>
    </location>
</feature>
<comment type="similarity">
    <text evidence="8">Belongs to the glycosyltransferase 87 family.</text>
</comment>
<comment type="subcellular location">
    <subcellularLocation>
        <location evidence="1">Cell membrane</location>
        <topology evidence="1">Multi-pass membrane protein</topology>
    </subcellularLocation>
</comment>
<dbReference type="OrthoDB" id="5485682at2"/>
<dbReference type="InterPro" id="IPR050297">
    <property type="entry name" value="LipidA_mod_glycosyltrf_83"/>
</dbReference>
<dbReference type="GO" id="GO:0016763">
    <property type="term" value="F:pentosyltransferase activity"/>
    <property type="evidence" value="ECO:0007669"/>
    <property type="project" value="TreeGrafter"/>
</dbReference>
<keyword evidence="4" id="KW-0808">Transferase</keyword>
<keyword evidence="7 9" id="KW-0472">Membrane</keyword>
<gene>
    <name evidence="10" type="ordered locus">Gbro_0376</name>
</gene>
<feature type="transmembrane region" description="Helical" evidence="9">
    <location>
        <begin position="357"/>
        <end position="378"/>
    </location>
</feature>
<evidence type="ECO:0000256" key="1">
    <source>
        <dbReference type="ARBA" id="ARBA00004651"/>
    </source>
</evidence>
<evidence type="ECO:0000313" key="10">
    <source>
        <dbReference type="EMBL" id="ACY19710.1"/>
    </source>
</evidence>
<evidence type="ECO:0000256" key="9">
    <source>
        <dbReference type="SAM" id="Phobius"/>
    </source>
</evidence>
<feature type="transmembrane region" description="Helical" evidence="9">
    <location>
        <begin position="209"/>
        <end position="229"/>
    </location>
</feature>
<feature type="transmembrane region" description="Helical" evidence="9">
    <location>
        <begin position="307"/>
        <end position="324"/>
    </location>
</feature>
<dbReference type="InterPro" id="IPR018584">
    <property type="entry name" value="GT87"/>
</dbReference>
<keyword evidence="11" id="KW-1185">Reference proteome</keyword>
<evidence type="ECO:0000256" key="4">
    <source>
        <dbReference type="ARBA" id="ARBA00022679"/>
    </source>
</evidence>
<protein>
    <recommendedName>
        <fullName evidence="12">Glycosyltransferase RgtA/B/C/D-like domain-containing protein</fullName>
    </recommendedName>
</protein>
<dbReference type="KEGG" id="gbr:Gbro_0376"/>
<dbReference type="GO" id="GO:0005886">
    <property type="term" value="C:plasma membrane"/>
    <property type="evidence" value="ECO:0007669"/>
    <property type="project" value="UniProtKB-SubCell"/>
</dbReference>
<name>D0LD90_GORB4</name>
<evidence type="ECO:0000256" key="5">
    <source>
        <dbReference type="ARBA" id="ARBA00022692"/>
    </source>
</evidence>
<dbReference type="eggNOG" id="COG1807">
    <property type="taxonomic scope" value="Bacteria"/>
</dbReference>
<dbReference type="RefSeq" id="WP_012832299.1">
    <property type="nucleotide sequence ID" value="NC_013441.1"/>
</dbReference>
<evidence type="ECO:0000256" key="3">
    <source>
        <dbReference type="ARBA" id="ARBA00022676"/>
    </source>
</evidence>
<evidence type="ECO:0000256" key="2">
    <source>
        <dbReference type="ARBA" id="ARBA00022475"/>
    </source>
</evidence>
<accession>D0LD90</accession>
<feature type="transmembrane region" description="Helical" evidence="9">
    <location>
        <begin position="99"/>
        <end position="123"/>
    </location>
</feature>
<proteinExistence type="inferred from homology"/>
<evidence type="ECO:0000313" key="11">
    <source>
        <dbReference type="Proteomes" id="UP000001219"/>
    </source>
</evidence>
<evidence type="ECO:0000256" key="7">
    <source>
        <dbReference type="ARBA" id="ARBA00023136"/>
    </source>
</evidence>
<feature type="transmembrane region" description="Helical" evidence="9">
    <location>
        <begin position="330"/>
        <end position="350"/>
    </location>
</feature>
<dbReference type="STRING" id="526226.Gbro_0376"/>
<keyword evidence="3" id="KW-0328">Glycosyltransferase</keyword>
<sequence length="504" mass="53405">MVSVAVDERPQERAINRSGVLVVGLVAVVAAVLRLGPLLLRGTSGRSFAFDESVYFLGAQHLWSGSLPYRDFVFVHPPGLLVGLGPATWLAAWTGDATALLVAQVVVALIGAACAGLVATLLLRYGAMAAVFGGGLYAVWSATVLAETAVLMESVLNLLVLIALVLLRRRRCAAAGVALGLALTVKLWAIVPLVVLAVWVAVRYGRRRVARFALGAVGAASVVTLPFFVAAPGRMWTDVIAFQAGRPRSDTGMSRRAFFFTGNVIGYDLLSAAVWFTVGVILLLLAALPLVHALIRRRSPARWDDPAWWSALTLTLVLALLWSPTFYDHYAAFAAPPVCLLAGYGVHVVAARMSGRIGGGVLGAAGVVVLAVLALGTLSVSGVRPEQPTGLADAVAGRDCVWSYDPALLIAADVSGDQIARDCPMFVDRYATAIAEVDVTDADLDASLPSATDYQRQILDQGRGSDAVLITGAQLFELAPETIAVLREEFSFDRMVGGYQLWVR</sequence>
<evidence type="ECO:0008006" key="12">
    <source>
        <dbReference type="Google" id="ProtNLM"/>
    </source>
</evidence>